<dbReference type="PATRIC" id="fig|1454001.3.peg.1790"/>
<dbReference type="PANTHER" id="PTHR41533:SF2">
    <property type="entry name" value="BLR7131 PROTEIN"/>
    <property type="match status" value="1"/>
</dbReference>
<dbReference type="PANTHER" id="PTHR41533">
    <property type="entry name" value="L,D-TRANSPEPTIDASE HI_1667-RELATED"/>
    <property type="match status" value="1"/>
</dbReference>
<comment type="caution">
    <text evidence="9">The sequence shown here is derived from an EMBL/GenBank/DDBJ whole genome shotgun (WGS) entry which is preliminary data.</text>
</comment>
<feature type="domain" description="L,D-TPase catalytic" evidence="8">
    <location>
        <begin position="288"/>
        <end position="469"/>
    </location>
</feature>
<dbReference type="InterPro" id="IPR038063">
    <property type="entry name" value="Transpep_catalytic_dom"/>
</dbReference>
<evidence type="ECO:0000256" key="7">
    <source>
        <dbReference type="PROSITE-ProRule" id="PRU01373"/>
    </source>
</evidence>
<dbReference type="InterPro" id="IPR005490">
    <property type="entry name" value="LD_TPept_cat_dom"/>
</dbReference>
<dbReference type="AlphaFoldDB" id="A0A011MYZ9"/>
<dbReference type="UniPathway" id="UPA00219"/>
<evidence type="ECO:0000313" key="10">
    <source>
        <dbReference type="Proteomes" id="UP000020218"/>
    </source>
</evidence>
<dbReference type="GO" id="GO:0008360">
    <property type="term" value="P:regulation of cell shape"/>
    <property type="evidence" value="ECO:0007669"/>
    <property type="project" value="UniProtKB-UniRule"/>
</dbReference>
<dbReference type="InterPro" id="IPR052905">
    <property type="entry name" value="LD-transpeptidase_YkuD-like"/>
</dbReference>
<dbReference type="Proteomes" id="UP000020218">
    <property type="component" value="Unassembled WGS sequence"/>
</dbReference>
<dbReference type="InterPro" id="IPR002477">
    <property type="entry name" value="Peptidoglycan-bd-like"/>
</dbReference>
<evidence type="ECO:0000256" key="1">
    <source>
        <dbReference type="ARBA" id="ARBA00004752"/>
    </source>
</evidence>
<dbReference type="PROSITE" id="PS52029">
    <property type="entry name" value="LD_TPASE"/>
    <property type="match status" value="1"/>
</dbReference>
<dbReference type="Pfam" id="PF20142">
    <property type="entry name" value="Scaffold"/>
    <property type="match status" value="1"/>
</dbReference>
<evidence type="ECO:0000313" key="9">
    <source>
        <dbReference type="EMBL" id="EXI67816.1"/>
    </source>
</evidence>
<evidence type="ECO:0000259" key="8">
    <source>
        <dbReference type="PROSITE" id="PS52029"/>
    </source>
</evidence>
<dbReference type="GO" id="GO:0016740">
    <property type="term" value="F:transferase activity"/>
    <property type="evidence" value="ECO:0007669"/>
    <property type="project" value="UniProtKB-KW"/>
</dbReference>
<keyword evidence="4 7" id="KW-0133">Cell shape</keyword>
<dbReference type="Pfam" id="PF03734">
    <property type="entry name" value="YkuD"/>
    <property type="match status" value="1"/>
</dbReference>
<evidence type="ECO:0000256" key="5">
    <source>
        <dbReference type="ARBA" id="ARBA00022984"/>
    </source>
</evidence>
<dbReference type="EMBL" id="JFAX01000008">
    <property type="protein sequence ID" value="EXI67816.1"/>
    <property type="molecule type" value="Genomic_DNA"/>
</dbReference>
<sequence>MLQLMRGAATSHRRCSSGLPGSAIALAIILICGGSDAAAADELTWFASAGPMPAAHRAAEILTQASAEGLFPQDYDIDWLRTALGDGSSGVDADATALANRRLHRAVRRYLNDLHAGRIDPQQFGMRYEPAQRSDLDTNSPLPSALAEDQLAEAVRSSAPVWPQYDALRQVLARYRQLADDPAWQESLPPIPGGRLNPGQQYAGLALLQRRLLLLGDLKLAGNKVPDRYQGTLVEAVKSFQARHSIAPDGVIGKESFEQLNVDPAARVRQIGLAMERLRWTPLPLAPRAIVVNVPEFMLHGHEMPAGTSESRLAMKVIVGTAGKTPTPLFAADMRFIEFSPYWNVPPSIARSETLPRLRRDPGYFDRQGFELVGNDGRVVGGLSEAGIEAVQAGKMRIRQRPGASNALGSIKFVFPNRDNIYLHHTPTPQLFKRLRRDFSHGCIRVEEPLQLAKFVLADAPEWSEARISEAMRRGRSATLRLDEPLPVIIVYSTTVVRNGSVHFLPDIYGLDAPLEEALRQRSRTLRASHAGEIPAESQASR</sequence>
<keyword evidence="6 7" id="KW-0961">Cell wall biogenesis/degradation</keyword>
<protein>
    <submittedName>
        <fullName evidence="9">Murein L,D-transpeptidase</fullName>
    </submittedName>
</protein>
<proteinExistence type="inferred from homology"/>
<dbReference type="GO" id="GO:0004180">
    <property type="term" value="F:carboxypeptidase activity"/>
    <property type="evidence" value="ECO:0007669"/>
    <property type="project" value="UniProtKB-ARBA"/>
</dbReference>
<feature type="active site" description="Nucleophile" evidence="7">
    <location>
        <position position="443"/>
    </location>
</feature>
<dbReference type="CDD" id="cd16913">
    <property type="entry name" value="YkuD_like"/>
    <property type="match status" value="1"/>
</dbReference>
<keyword evidence="5 7" id="KW-0573">Peptidoglycan synthesis</keyword>
<evidence type="ECO:0000256" key="2">
    <source>
        <dbReference type="ARBA" id="ARBA00005992"/>
    </source>
</evidence>
<dbReference type="GO" id="GO:0009252">
    <property type="term" value="P:peptidoglycan biosynthetic process"/>
    <property type="evidence" value="ECO:0007669"/>
    <property type="project" value="UniProtKB-UniPathway"/>
</dbReference>
<dbReference type="GO" id="GO:0071555">
    <property type="term" value="P:cell wall organization"/>
    <property type="evidence" value="ECO:0007669"/>
    <property type="project" value="UniProtKB-UniRule"/>
</dbReference>
<dbReference type="SUPFAM" id="SSF141523">
    <property type="entry name" value="L,D-transpeptidase catalytic domain-like"/>
    <property type="match status" value="1"/>
</dbReference>
<reference evidence="9" key="1">
    <citation type="submission" date="2014-02" db="EMBL/GenBank/DDBJ databases">
        <title>Expanding our view of genomic diversity in Candidatus Accumulibacter clades.</title>
        <authorList>
            <person name="Skennerton C.T."/>
            <person name="Barr J.J."/>
            <person name="Slater F.R."/>
            <person name="Bond P.L."/>
            <person name="Tyson G.W."/>
        </authorList>
    </citation>
    <scope>NUCLEOTIDE SEQUENCE [LARGE SCALE GENOMIC DNA]</scope>
</reference>
<keyword evidence="3" id="KW-0808">Transferase</keyword>
<comment type="pathway">
    <text evidence="1 7">Cell wall biogenesis; peptidoglycan biosynthesis.</text>
</comment>
<keyword evidence="10" id="KW-1185">Reference proteome</keyword>
<dbReference type="STRING" id="1454001.AW08_01757"/>
<gene>
    <name evidence="9" type="ORF">AW08_01757</name>
</gene>
<evidence type="ECO:0000256" key="6">
    <source>
        <dbReference type="ARBA" id="ARBA00023316"/>
    </source>
</evidence>
<feature type="active site" description="Proton donor/acceptor" evidence="7">
    <location>
        <position position="424"/>
    </location>
</feature>
<evidence type="ECO:0000256" key="3">
    <source>
        <dbReference type="ARBA" id="ARBA00022679"/>
    </source>
</evidence>
<dbReference type="InterPro" id="IPR036365">
    <property type="entry name" value="PGBD-like_sf"/>
</dbReference>
<dbReference type="Pfam" id="PF01471">
    <property type="entry name" value="PG_binding_1"/>
    <property type="match status" value="1"/>
</dbReference>
<dbReference type="Gene3D" id="2.40.440.10">
    <property type="entry name" value="L,D-transpeptidase catalytic domain-like"/>
    <property type="match status" value="1"/>
</dbReference>
<evidence type="ECO:0000256" key="4">
    <source>
        <dbReference type="ARBA" id="ARBA00022960"/>
    </source>
</evidence>
<dbReference type="InterPro" id="IPR045380">
    <property type="entry name" value="LD_TPept_scaffold_dom"/>
</dbReference>
<dbReference type="SUPFAM" id="SSF47090">
    <property type="entry name" value="PGBD-like"/>
    <property type="match status" value="1"/>
</dbReference>
<organism evidence="9 10">
    <name type="scientific">Candidatus Accumulibacter adjunctus</name>
    <dbReference type="NCBI Taxonomy" id="1454001"/>
    <lineage>
        <taxon>Bacteria</taxon>
        <taxon>Pseudomonadati</taxon>
        <taxon>Pseudomonadota</taxon>
        <taxon>Betaproteobacteria</taxon>
        <taxon>Candidatus Accumulibacter</taxon>
    </lineage>
</organism>
<comment type="similarity">
    <text evidence="2">Belongs to the YkuD family.</text>
</comment>
<name>A0A011MYZ9_9PROT</name>
<accession>A0A011MYZ9</accession>
<dbReference type="InterPro" id="IPR036366">
    <property type="entry name" value="PGBDSf"/>
</dbReference>
<dbReference type="Gene3D" id="1.10.101.10">
    <property type="entry name" value="PGBD-like superfamily/PGBD"/>
    <property type="match status" value="1"/>
</dbReference>